<proteinExistence type="inferred from homology"/>
<dbReference type="AlphaFoldDB" id="A0A840IEK7"/>
<evidence type="ECO:0000256" key="7">
    <source>
        <dbReference type="RuleBase" id="RU366058"/>
    </source>
</evidence>
<feature type="transmembrane region" description="Helical" evidence="7">
    <location>
        <begin position="227"/>
        <end position="248"/>
    </location>
</feature>
<organism evidence="10 11">
    <name type="scientific">Conexibacter arvalis</name>
    <dbReference type="NCBI Taxonomy" id="912552"/>
    <lineage>
        <taxon>Bacteria</taxon>
        <taxon>Bacillati</taxon>
        <taxon>Actinomycetota</taxon>
        <taxon>Thermoleophilia</taxon>
        <taxon>Solirubrobacterales</taxon>
        <taxon>Conexibacteraceae</taxon>
        <taxon>Conexibacter</taxon>
    </lineage>
</organism>
<evidence type="ECO:0000256" key="5">
    <source>
        <dbReference type="ARBA" id="ARBA00022989"/>
    </source>
</evidence>
<protein>
    <recommendedName>
        <fullName evidence="7">TVP38/TMEM64 family membrane protein</fullName>
    </recommendedName>
</protein>
<feature type="region of interest" description="Disordered" evidence="8">
    <location>
        <begin position="31"/>
        <end position="70"/>
    </location>
</feature>
<evidence type="ECO:0000256" key="6">
    <source>
        <dbReference type="ARBA" id="ARBA00023136"/>
    </source>
</evidence>
<evidence type="ECO:0000313" key="10">
    <source>
        <dbReference type="EMBL" id="MBB4663246.1"/>
    </source>
</evidence>
<evidence type="ECO:0000256" key="1">
    <source>
        <dbReference type="ARBA" id="ARBA00004651"/>
    </source>
</evidence>
<feature type="domain" description="VTT" evidence="9">
    <location>
        <begin position="134"/>
        <end position="249"/>
    </location>
</feature>
<sequence length="292" mass="28606">MPRGPVGRERGAPARASEAAAAGAANDRVAGAAAGPGGAQLGASAADRQAPGDGGRERAGGAPLDPGAAGGRRGQLRALLRLGGLGLFVVVLFLVAASLFGLSSEGVRDAVDGFGPLAPVVFVAFSASLTVACVPGPLLAGAAGLLFGTALGTPTAIVSATLGATVAAAISRRFGAGALDELSGRRVSALQDWIAARGFLAVLYARILPAVPYSLVNYAAGLTRVPLAIFAAATALGCAPRAFAYVALGGSLDDLGSPEALVAFAVLVGMALVGLAFAARDVRSARAARRGA</sequence>
<keyword evidence="6 7" id="KW-0472">Membrane</keyword>
<name>A0A840IEK7_9ACTN</name>
<keyword evidence="3 7" id="KW-1003">Cell membrane</keyword>
<comment type="subcellular location">
    <subcellularLocation>
        <location evidence="1 7">Cell membrane</location>
        <topology evidence="1 7">Multi-pass membrane protein</topology>
    </subcellularLocation>
</comment>
<dbReference type="Pfam" id="PF09335">
    <property type="entry name" value="VTT_dom"/>
    <property type="match status" value="1"/>
</dbReference>
<dbReference type="RefSeq" id="WP_183342970.1">
    <property type="nucleotide sequence ID" value="NZ_JACHNU010000003.1"/>
</dbReference>
<dbReference type="InterPro" id="IPR032816">
    <property type="entry name" value="VTT_dom"/>
</dbReference>
<evidence type="ECO:0000256" key="8">
    <source>
        <dbReference type="SAM" id="MobiDB-lite"/>
    </source>
</evidence>
<dbReference type="PANTHER" id="PTHR12677">
    <property type="entry name" value="GOLGI APPARATUS MEMBRANE PROTEIN TVP38-RELATED"/>
    <property type="match status" value="1"/>
</dbReference>
<dbReference type="EMBL" id="JACHNU010000003">
    <property type="protein sequence ID" value="MBB4663246.1"/>
    <property type="molecule type" value="Genomic_DNA"/>
</dbReference>
<feature type="transmembrane region" description="Helical" evidence="7">
    <location>
        <begin position="260"/>
        <end position="279"/>
    </location>
</feature>
<comment type="similarity">
    <text evidence="2 7">Belongs to the TVP38/TMEM64 family.</text>
</comment>
<feature type="compositionally biased region" description="Basic and acidic residues" evidence="8">
    <location>
        <begin position="1"/>
        <end position="12"/>
    </location>
</feature>
<evidence type="ECO:0000256" key="2">
    <source>
        <dbReference type="ARBA" id="ARBA00008640"/>
    </source>
</evidence>
<evidence type="ECO:0000256" key="4">
    <source>
        <dbReference type="ARBA" id="ARBA00022692"/>
    </source>
</evidence>
<dbReference type="InterPro" id="IPR015414">
    <property type="entry name" value="TMEM64"/>
</dbReference>
<keyword evidence="5 7" id="KW-1133">Transmembrane helix</keyword>
<feature type="transmembrane region" description="Helical" evidence="7">
    <location>
        <begin position="155"/>
        <end position="174"/>
    </location>
</feature>
<dbReference type="GO" id="GO:0005886">
    <property type="term" value="C:plasma membrane"/>
    <property type="evidence" value="ECO:0007669"/>
    <property type="project" value="UniProtKB-SubCell"/>
</dbReference>
<dbReference type="Proteomes" id="UP000585272">
    <property type="component" value="Unassembled WGS sequence"/>
</dbReference>
<dbReference type="PANTHER" id="PTHR12677:SF59">
    <property type="entry name" value="GOLGI APPARATUS MEMBRANE PROTEIN TVP38-RELATED"/>
    <property type="match status" value="1"/>
</dbReference>
<evidence type="ECO:0000313" key="11">
    <source>
        <dbReference type="Proteomes" id="UP000585272"/>
    </source>
</evidence>
<feature type="transmembrane region" description="Helical" evidence="7">
    <location>
        <begin position="122"/>
        <end position="148"/>
    </location>
</feature>
<feature type="transmembrane region" description="Helical" evidence="7">
    <location>
        <begin position="194"/>
        <end position="215"/>
    </location>
</feature>
<accession>A0A840IEK7</accession>
<reference evidence="10 11" key="1">
    <citation type="submission" date="2020-08" db="EMBL/GenBank/DDBJ databases">
        <title>Genomic Encyclopedia of Archaeal and Bacterial Type Strains, Phase II (KMG-II): from individual species to whole genera.</title>
        <authorList>
            <person name="Goeker M."/>
        </authorList>
    </citation>
    <scope>NUCLEOTIDE SEQUENCE [LARGE SCALE GENOMIC DNA]</scope>
    <source>
        <strain evidence="10 11">DSM 23288</strain>
    </source>
</reference>
<keyword evidence="4 7" id="KW-0812">Transmembrane</keyword>
<gene>
    <name evidence="10" type="ORF">BDZ31_002835</name>
</gene>
<evidence type="ECO:0000256" key="3">
    <source>
        <dbReference type="ARBA" id="ARBA00022475"/>
    </source>
</evidence>
<evidence type="ECO:0000259" key="9">
    <source>
        <dbReference type="Pfam" id="PF09335"/>
    </source>
</evidence>
<comment type="caution">
    <text evidence="10">The sequence shown here is derived from an EMBL/GenBank/DDBJ whole genome shotgun (WGS) entry which is preliminary data.</text>
</comment>
<feature type="transmembrane region" description="Helical" evidence="7">
    <location>
        <begin position="82"/>
        <end position="102"/>
    </location>
</feature>
<feature type="region of interest" description="Disordered" evidence="8">
    <location>
        <begin position="1"/>
        <end position="20"/>
    </location>
</feature>
<keyword evidence="11" id="KW-1185">Reference proteome</keyword>